<protein>
    <submittedName>
        <fullName evidence="2">Uncharacterized protein</fullName>
    </submittedName>
</protein>
<dbReference type="AlphaFoldDB" id="A0A366FEF6"/>
<dbReference type="Pfam" id="PF25680">
    <property type="entry name" value="Mom"/>
    <property type="match status" value="1"/>
</dbReference>
<feature type="region of interest" description="Disordered" evidence="1">
    <location>
        <begin position="279"/>
        <end position="312"/>
    </location>
</feature>
<dbReference type="OrthoDB" id="9180556at2"/>
<comment type="caution">
    <text evidence="2">The sequence shown here is derived from an EMBL/GenBank/DDBJ whole genome shotgun (WGS) entry which is preliminary data.</text>
</comment>
<dbReference type="EMBL" id="QNRK01000012">
    <property type="protein sequence ID" value="RBP13072.1"/>
    <property type="molecule type" value="Genomic_DNA"/>
</dbReference>
<proteinExistence type="predicted"/>
<organism evidence="2 3">
    <name type="scientific">Roseiarcus fermentans</name>
    <dbReference type="NCBI Taxonomy" id="1473586"/>
    <lineage>
        <taxon>Bacteria</taxon>
        <taxon>Pseudomonadati</taxon>
        <taxon>Pseudomonadota</taxon>
        <taxon>Alphaproteobacteria</taxon>
        <taxon>Hyphomicrobiales</taxon>
        <taxon>Roseiarcaceae</taxon>
        <taxon>Roseiarcus</taxon>
    </lineage>
</organism>
<feature type="compositionally biased region" description="Basic and acidic residues" evidence="1">
    <location>
        <begin position="282"/>
        <end position="312"/>
    </location>
</feature>
<sequence length="312" mass="34724">MPFAVPYLDLTLACQRHTFKRTTYQTARPPFDPSRFGVEPIETAVARSFVETHHYSGTFPVEIASYGLFESKPNARATLVGVAVFSIPVNTPRTLSGLLKPGQAVSDLGRFILNDHVLANAETWFLARALKALRRDRTLADGKTPRFPFSTSYSDPCPRLGVDRIIFPGHVGAIYQASNALYTGRSRARVLCLTRSGIAISDRALSKLRADDNDARHVYAQLRDHGAPQLEPGETGARYLARALADGPFRRVRHRGNHRYVLLPPTHALRRKIVGAFPTLEYPKRTDPPPETDPRPPRVDEDISEDAHGRAQ</sequence>
<dbReference type="InterPro" id="IPR057895">
    <property type="entry name" value="Mom"/>
</dbReference>
<reference evidence="2 3" key="1">
    <citation type="submission" date="2018-06" db="EMBL/GenBank/DDBJ databases">
        <title>Genomic Encyclopedia of Type Strains, Phase IV (KMG-IV): sequencing the most valuable type-strain genomes for metagenomic binning, comparative biology and taxonomic classification.</title>
        <authorList>
            <person name="Goeker M."/>
        </authorList>
    </citation>
    <scope>NUCLEOTIDE SEQUENCE [LARGE SCALE GENOMIC DNA]</scope>
    <source>
        <strain evidence="2 3">DSM 24875</strain>
    </source>
</reference>
<gene>
    <name evidence="2" type="ORF">DFR50_11241</name>
</gene>
<name>A0A366FEF6_9HYPH</name>
<dbReference type="Proteomes" id="UP000253529">
    <property type="component" value="Unassembled WGS sequence"/>
</dbReference>
<evidence type="ECO:0000256" key="1">
    <source>
        <dbReference type="SAM" id="MobiDB-lite"/>
    </source>
</evidence>
<evidence type="ECO:0000313" key="2">
    <source>
        <dbReference type="EMBL" id="RBP13072.1"/>
    </source>
</evidence>
<accession>A0A366FEF6</accession>
<keyword evidence="3" id="KW-1185">Reference proteome</keyword>
<dbReference type="RefSeq" id="WP_113889491.1">
    <property type="nucleotide sequence ID" value="NZ_QNRK01000012.1"/>
</dbReference>
<evidence type="ECO:0000313" key="3">
    <source>
        <dbReference type="Proteomes" id="UP000253529"/>
    </source>
</evidence>